<evidence type="ECO:0000313" key="1">
    <source>
        <dbReference type="EMBL" id="KKM01144.1"/>
    </source>
</evidence>
<protein>
    <submittedName>
        <fullName evidence="1">Uncharacterized protein</fullName>
    </submittedName>
</protein>
<organism evidence="1">
    <name type="scientific">marine sediment metagenome</name>
    <dbReference type="NCBI Taxonomy" id="412755"/>
    <lineage>
        <taxon>unclassified sequences</taxon>
        <taxon>metagenomes</taxon>
        <taxon>ecological metagenomes</taxon>
    </lineage>
</organism>
<name>A0A0F9GQR6_9ZZZZ</name>
<dbReference type="AlphaFoldDB" id="A0A0F9GQR6"/>
<proteinExistence type="predicted"/>
<comment type="caution">
    <text evidence="1">The sequence shown here is derived from an EMBL/GenBank/DDBJ whole genome shotgun (WGS) entry which is preliminary data.</text>
</comment>
<reference evidence="1" key="1">
    <citation type="journal article" date="2015" name="Nature">
        <title>Complex archaea that bridge the gap between prokaryotes and eukaryotes.</title>
        <authorList>
            <person name="Spang A."/>
            <person name="Saw J.H."/>
            <person name="Jorgensen S.L."/>
            <person name="Zaremba-Niedzwiedzka K."/>
            <person name="Martijn J."/>
            <person name="Lind A.E."/>
            <person name="van Eijk R."/>
            <person name="Schleper C."/>
            <person name="Guy L."/>
            <person name="Ettema T.J."/>
        </authorList>
    </citation>
    <scope>NUCLEOTIDE SEQUENCE</scope>
</reference>
<dbReference type="EMBL" id="LAZR01017263">
    <property type="protein sequence ID" value="KKM01144.1"/>
    <property type="molecule type" value="Genomic_DNA"/>
</dbReference>
<gene>
    <name evidence="1" type="ORF">LCGC14_1797350</name>
</gene>
<accession>A0A0F9GQR6</accession>
<sequence>MNEILISIVTYNNSKFDVIFRDNEGNEVTLSGEQEVSEEELEFINNIAPACVWTRYRREK</sequence>